<feature type="binding site" evidence="5">
    <location>
        <position position="68"/>
    </location>
    <ligand>
        <name>a divalent metal cation</name>
        <dbReference type="ChEBI" id="CHEBI:60240"/>
        <label>1</label>
    </ligand>
</feature>
<evidence type="ECO:0000256" key="5">
    <source>
        <dbReference type="PIRSR" id="PIRSR602678-1"/>
    </source>
</evidence>
<dbReference type="GeneID" id="33898264"/>
<dbReference type="AlphaFoldDB" id="A7GSY5"/>
<dbReference type="EMBL" id="CP000764">
    <property type="protein sequence ID" value="ABS23243.1"/>
    <property type="molecule type" value="Genomic_DNA"/>
</dbReference>
<dbReference type="PANTHER" id="PTHR13799:SF14">
    <property type="entry name" value="GTP CYCLOHYDROLASE 1 TYPE 2 HOMOLOG"/>
    <property type="match status" value="1"/>
</dbReference>
<dbReference type="RefSeq" id="WP_012095480.1">
    <property type="nucleotide sequence ID" value="NC_009674.1"/>
</dbReference>
<evidence type="ECO:0000256" key="1">
    <source>
        <dbReference type="ARBA" id="ARBA00006964"/>
    </source>
</evidence>
<feature type="binding site" evidence="5">
    <location>
        <position position="69"/>
    </location>
    <ligand>
        <name>a divalent metal cation</name>
        <dbReference type="ChEBI" id="CHEBI:60240"/>
        <label>1</label>
    </ligand>
</feature>
<dbReference type="FunFam" id="3.30.70.120:FF:000006">
    <property type="entry name" value="GTP cyclohydrolase 1 type 2 homolog"/>
    <property type="match status" value="1"/>
</dbReference>
<dbReference type="STRING" id="315749.Bcer98_3016"/>
<evidence type="ECO:0000313" key="6">
    <source>
        <dbReference type="EMBL" id="ABS23243.1"/>
    </source>
</evidence>
<dbReference type="FunFam" id="3.40.1390.30:FF:000001">
    <property type="entry name" value="GTP cyclohydrolase 1 type 2"/>
    <property type="match status" value="1"/>
</dbReference>
<dbReference type="GO" id="GO:0046872">
    <property type="term" value="F:metal ion binding"/>
    <property type="evidence" value="ECO:0007669"/>
    <property type="project" value="UniProtKB-UniRule"/>
</dbReference>
<dbReference type="PANTHER" id="PTHR13799">
    <property type="entry name" value="NGG1 INTERACTING FACTOR 3"/>
    <property type="match status" value="1"/>
</dbReference>
<keyword evidence="3 4" id="KW-0479">Metal-binding</keyword>
<dbReference type="InterPro" id="IPR036069">
    <property type="entry name" value="DUF34/NIF3_sf"/>
</dbReference>
<dbReference type="InterPro" id="IPR015867">
    <property type="entry name" value="N-reg_PII/ATP_PRibTrfase_C"/>
</dbReference>
<comment type="similarity">
    <text evidence="1 4">Belongs to the GTP cyclohydrolase I type 2/NIF3 family.</text>
</comment>
<dbReference type="Pfam" id="PF01784">
    <property type="entry name" value="DUF34_NIF3"/>
    <property type="match status" value="1"/>
</dbReference>
<dbReference type="HOGENOM" id="CLU_037423_1_0_9"/>
<dbReference type="KEGG" id="bcy:Bcer98_3016"/>
<dbReference type="GO" id="GO:0005737">
    <property type="term" value="C:cytoplasm"/>
    <property type="evidence" value="ECO:0007669"/>
    <property type="project" value="TreeGrafter"/>
</dbReference>
<dbReference type="SUPFAM" id="SSF102705">
    <property type="entry name" value="NIF3 (NGG1p interacting factor 3)-like"/>
    <property type="match status" value="1"/>
</dbReference>
<evidence type="ECO:0000313" key="7">
    <source>
        <dbReference type="Proteomes" id="UP000002300"/>
    </source>
</evidence>
<feature type="binding site" evidence="5">
    <location>
        <position position="107"/>
    </location>
    <ligand>
        <name>a divalent metal cation</name>
        <dbReference type="ChEBI" id="CHEBI:60240"/>
        <label>1</label>
    </ligand>
</feature>
<sequence>MSKILNGHEVISLFESMYPKHLAMEGDKIGLQIGALNKPVEHVLIALDVTEEVVEEAIQIGANIIITHHPLIFHPLKAIHTDKVYGKIIEKCIKHDIAVYAAHTNVDVAKGGVNDLLAEALELQNTEVLVPTYTEEMKKVVVFVPVTHVDAIRKALGDAGAGYIGNYSHCTFGSQGIGTFIPQEGTNPYIGGTGQLERVEEIRVETIIPASLERKVVKAMLTAHPYEEVAYDIYPLDNKGEALGLGKIGYLQKEMTLGEFAEHVKRSLDIQGARVVGRLDDKVRKVAVLGGDGNKFINQAKFKGADVYVTGDLYYHVAHDAMMLGLNVVDPGHNVEKVMKQGVQKQLQQKVEAKQFAVQIHASQLHTDPFTFV</sequence>
<organism evidence="6 7">
    <name type="scientific">Bacillus cytotoxicus (strain DSM 22905 / CIP 110041 / 391-98 / NVH 391-98)</name>
    <dbReference type="NCBI Taxonomy" id="315749"/>
    <lineage>
        <taxon>Bacteria</taxon>
        <taxon>Bacillati</taxon>
        <taxon>Bacillota</taxon>
        <taxon>Bacilli</taxon>
        <taxon>Bacillales</taxon>
        <taxon>Bacillaceae</taxon>
        <taxon>Bacillus</taxon>
        <taxon>Bacillus cereus group</taxon>
    </lineage>
</organism>
<dbReference type="NCBIfam" id="TIGR00486">
    <property type="entry name" value="YbgI_SA1388"/>
    <property type="match status" value="1"/>
</dbReference>
<dbReference type="eggNOG" id="COG0327">
    <property type="taxonomic scope" value="Bacteria"/>
</dbReference>
<name>A7GSY5_BACCN</name>
<dbReference type="Gene3D" id="3.30.70.120">
    <property type="match status" value="1"/>
</dbReference>
<evidence type="ECO:0000256" key="3">
    <source>
        <dbReference type="ARBA" id="ARBA00022723"/>
    </source>
</evidence>
<keyword evidence="7" id="KW-1185">Reference proteome</keyword>
<protein>
    <recommendedName>
        <fullName evidence="2 4">GTP cyclohydrolase 1 type 2 homolog</fullName>
    </recommendedName>
</protein>
<feature type="binding site" evidence="5">
    <location>
        <position position="333"/>
    </location>
    <ligand>
        <name>a divalent metal cation</name>
        <dbReference type="ChEBI" id="CHEBI:60240"/>
        <label>1</label>
    </ligand>
</feature>
<reference evidence="6 7" key="1">
    <citation type="journal article" date="2008" name="Chem. Biol. Interact.">
        <title>Extending the Bacillus cereus group genomics to putative food-borne pathogens of different toxicity.</title>
        <authorList>
            <person name="Lapidus A."/>
            <person name="Goltsman E."/>
            <person name="Auger S."/>
            <person name="Galleron N."/>
            <person name="Segurens B."/>
            <person name="Dossat C."/>
            <person name="Land M.L."/>
            <person name="Broussolle V."/>
            <person name="Brillard J."/>
            <person name="Guinebretiere M.H."/>
            <person name="Sanchis V."/>
            <person name="Nguen-The C."/>
            <person name="Lereclus D."/>
            <person name="Richardson P."/>
            <person name="Wincker P."/>
            <person name="Weissenbach J."/>
            <person name="Ehrlich S.D."/>
            <person name="Sorokin A."/>
        </authorList>
    </citation>
    <scope>NUCLEOTIDE SEQUENCE [LARGE SCALE GENOMIC DNA]</scope>
    <source>
        <strain evidence="7">DSM 22905 / CIP 110041 / 391-98 / NVH 391-98</strain>
    </source>
</reference>
<dbReference type="Gene3D" id="3.40.1390.30">
    <property type="entry name" value="NIF3 (NGG1p interacting factor 3)-like"/>
    <property type="match status" value="1"/>
</dbReference>
<dbReference type="InterPro" id="IPR002678">
    <property type="entry name" value="DUF34/NIF3"/>
</dbReference>
<accession>A7GSY5</accession>
<evidence type="ECO:0000256" key="2">
    <source>
        <dbReference type="ARBA" id="ARBA00022112"/>
    </source>
</evidence>
<dbReference type="PIRSF" id="PIRSF037489">
    <property type="entry name" value="UCP037489_NIF3_YqfO"/>
    <property type="match status" value="1"/>
</dbReference>
<gene>
    <name evidence="6" type="ordered locus">Bcer98_3016</name>
</gene>
<dbReference type="Proteomes" id="UP000002300">
    <property type="component" value="Chromosome"/>
</dbReference>
<dbReference type="InterPro" id="IPR017221">
    <property type="entry name" value="DUF34/NIF3_bac"/>
</dbReference>
<feature type="binding site" evidence="5">
    <location>
        <position position="336"/>
    </location>
    <ligand>
        <name>a divalent metal cation</name>
        <dbReference type="ChEBI" id="CHEBI:60240"/>
        <label>1</label>
    </ligand>
</feature>
<dbReference type="OrthoDB" id="9792792at2"/>
<evidence type="ECO:0000256" key="4">
    <source>
        <dbReference type="PIRNR" id="PIRNR037489"/>
    </source>
</evidence>
<proteinExistence type="inferred from homology"/>